<accession>A0AAU2JJH0</accession>
<reference evidence="2" key="1">
    <citation type="submission" date="2022-10" db="EMBL/GenBank/DDBJ databases">
        <title>The complete genomes of actinobacterial strains from the NBC collection.</title>
        <authorList>
            <person name="Joergensen T.S."/>
            <person name="Alvarez Arevalo M."/>
            <person name="Sterndorff E.B."/>
            <person name="Faurdal D."/>
            <person name="Vuksanovic O."/>
            <person name="Mourched A.-S."/>
            <person name="Charusanti P."/>
            <person name="Shaw S."/>
            <person name="Blin K."/>
            <person name="Weber T."/>
        </authorList>
    </citation>
    <scope>NUCLEOTIDE SEQUENCE</scope>
    <source>
        <strain evidence="2">NBC_00049</strain>
    </source>
</reference>
<dbReference type="Pfam" id="PF21836">
    <property type="entry name" value="DUF6895"/>
    <property type="match status" value="1"/>
</dbReference>
<protein>
    <recommendedName>
        <fullName evidence="1">DUF6895 domain-containing protein</fullName>
    </recommendedName>
</protein>
<evidence type="ECO:0000259" key="1">
    <source>
        <dbReference type="Pfam" id="PF21836"/>
    </source>
</evidence>
<organism evidence="2">
    <name type="scientific">Streptomyces sp. NBC_00049</name>
    <dbReference type="NCBI Taxonomy" id="2903617"/>
    <lineage>
        <taxon>Bacteria</taxon>
        <taxon>Bacillati</taxon>
        <taxon>Actinomycetota</taxon>
        <taxon>Actinomycetes</taxon>
        <taxon>Kitasatosporales</taxon>
        <taxon>Streptomycetaceae</taxon>
        <taxon>Streptomyces</taxon>
    </lineage>
</organism>
<dbReference type="AlphaFoldDB" id="A0AAU2JJH0"/>
<evidence type="ECO:0000313" key="2">
    <source>
        <dbReference type="EMBL" id="WTU72393.1"/>
    </source>
</evidence>
<sequence length="309" mass="32940">MSSSLERLSAGALGWLGGNLDHFDPFSASARSATHGKAKAALELALLCHCAARLADPPEALGEARALVRKLWQDPDLPRLFADVPKYASTYGLIYAALAPDAIDDTQVRATLARLDPAFLSPRGKSPYQRIEIRHYADKAGVHHTVEPYAELLPHSPLVAFRAAEPGDATSQDGAPLTDPQAYAVTHTAFYLGDFGRTAPGLGEGALAHARDLVDRLLRHCVEHDRWDLAAELVLTRFILGSDPLDTPSGAAAVECLVRAQRPDGAIPGRSAALAAHPSAPGGEFFRKAYHTTLVTALMALIVASPRPS</sequence>
<feature type="domain" description="DUF6895" evidence="1">
    <location>
        <begin position="10"/>
        <end position="300"/>
    </location>
</feature>
<dbReference type="InterPro" id="IPR054190">
    <property type="entry name" value="DUF6895"/>
</dbReference>
<dbReference type="EMBL" id="CP108264">
    <property type="protein sequence ID" value="WTU72393.1"/>
    <property type="molecule type" value="Genomic_DNA"/>
</dbReference>
<gene>
    <name evidence="2" type="ORF">OG327_03055</name>
</gene>
<name>A0AAU2JJH0_9ACTN</name>
<proteinExistence type="predicted"/>